<proteinExistence type="predicted"/>
<dbReference type="AlphaFoldDB" id="A0A0R3PMJ9"/>
<name>A0A0R3PMJ9_ANGCS</name>
<reference evidence="4" key="1">
    <citation type="submission" date="2017-02" db="UniProtKB">
        <authorList>
            <consortium name="WormBaseParasite"/>
        </authorList>
    </citation>
    <scope>IDENTIFICATION</scope>
</reference>
<dbReference type="Proteomes" id="UP000267027">
    <property type="component" value="Unassembled WGS sequence"/>
</dbReference>
<organism evidence="4">
    <name type="scientific">Angiostrongylus costaricensis</name>
    <name type="common">Nematode worm</name>
    <dbReference type="NCBI Taxonomy" id="334426"/>
    <lineage>
        <taxon>Eukaryota</taxon>
        <taxon>Metazoa</taxon>
        <taxon>Ecdysozoa</taxon>
        <taxon>Nematoda</taxon>
        <taxon>Chromadorea</taxon>
        <taxon>Rhabditida</taxon>
        <taxon>Rhabditina</taxon>
        <taxon>Rhabditomorpha</taxon>
        <taxon>Strongyloidea</taxon>
        <taxon>Metastrongylidae</taxon>
        <taxon>Angiostrongylus</taxon>
    </lineage>
</organism>
<reference evidence="2 3" key="2">
    <citation type="submission" date="2018-11" db="EMBL/GenBank/DDBJ databases">
        <authorList>
            <consortium name="Pathogen Informatics"/>
        </authorList>
    </citation>
    <scope>NUCLEOTIDE SEQUENCE [LARGE SCALE GENOMIC DNA]</scope>
    <source>
        <strain evidence="2 3">Costa Rica</strain>
    </source>
</reference>
<feature type="region of interest" description="Disordered" evidence="1">
    <location>
        <begin position="1"/>
        <end position="20"/>
    </location>
</feature>
<evidence type="ECO:0000313" key="2">
    <source>
        <dbReference type="EMBL" id="VDM57713.1"/>
    </source>
</evidence>
<protein>
    <submittedName>
        <fullName evidence="4">SAM domain-containing protein</fullName>
    </submittedName>
</protein>
<dbReference type="WBParaSite" id="ACOC_0000612701-mRNA-1">
    <property type="protein sequence ID" value="ACOC_0000612701-mRNA-1"/>
    <property type="gene ID" value="ACOC_0000612701"/>
</dbReference>
<evidence type="ECO:0000313" key="3">
    <source>
        <dbReference type="Proteomes" id="UP000267027"/>
    </source>
</evidence>
<sequence>MEVSDETADGSGPRHQAGGLAEVTDWSTDRFATLVPKERELMRSTGMRSFESIRVLAKGTEQKHSLKQESHSTAFMLNASENNLLTLLFGYSIALCPSIISVRDASYQNCF</sequence>
<evidence type="ECO:0000256" key="1">
    <source>
        <dbReference type="SAM" id="MobiDB-lite"/>
    </source>
</evidence>
<evidence type="ECO:0000313" key="4">
    <source>
        <dbReference type="WBParaSite" id="ACOC_0000612701-mRNA-1"/>
    </source>
</evidence>
<gene>
    <name evidence="2" type="ORF">ACOC_LOCUS6128</name>
</gene>
<accession>A0A0R3PMJ9</accession>
<keyword evidence="3" id="KW-1185">Reference proteome</keyword>
<dbReference type="EMBL" id="UYYA01003922">
    <property type="protein sequence ID" value="VDM57713.1"/>
    <property type="molecule type" value="Genomic_DNA"/>
</dbReference>